<accession>X1K8G0</accession>
<evidence type="ECO:0000256" key="1">
    <source>
        <dbReference type="SAM" id="Phobius"/>
    </source>
</evidence>
<keyword evidence="1" id="KW-1133">Transmembrane helix</keyword>
<reference evidence="2" key="1">
    <citation type="journal article" date="2014" name="Front. Microbiol.">
        <title>High frequency of phylogenetically diverse reductive dehalogenase-homologous genes in deep subseafloor sedimentary metagenomes.</title>
        <authorList>
            <person name="Kawai M."/>
            <person name="Futagami T."/>
            <person name="Toyoda A."/>
            <person name="Takaki Y."/>
            <person name="Nishi S."/>
            <person name="Hori S."/>
            <person name="Arai W."/>
            <person name="Tsubouchi T."/>
            <person name="Morono Y."/>
            <person name="Uchiyama I."/>
            <person name="Ito T."/>
            <person name="Fujiyama A."/>
            <person name="Inagaki F."/>
            <person name="Takami H."/>
        </authorList>
    </citation>
    <scope>NUCLEOTIDE SEQUENCE</scope>
    <source>
        <strain evidence="2">Expedition CK06-06</strain>
    </source>
</reference>
<protein>
    <submittedName>
        <fullName evidence="2">Uncharacterized protein</fullName>
    </submittedName>
</protein>
<feature type="transmembrane region" description="Helical" evidence="1">
    <location>
        <begin position="39"/>
        <end position="60"/>
    </location>
</feature>
<keyword evidence="1" id="KW-0812">Transmembrane</keyword>
<sequence length="124" mass="14180">PERAIERINEASRYNPLGKYNWSLVHAYYAMRRYDEARLMMRAIQSPAAIMIIGMAAVYAQTGNIKEARALVATYIAIAEEKLNSAGAPLPQSWLDFVVERWPFKRPEDREHFLDGLRKAGVPE</sequence>
<dbReference type="EMBL" id="BARV01012359">
    <property type="protein sequence ID" value="GAI03317.1"/>
    <property type="molecule type" value="Genomic_DNA"/>
</dbReference>
<organism evidence="2">
    <name type="scientific">marine sediment metagenome</name>
    <dbReference type="NCBI Taxonomy" id="412755"/>
    <lineage>
        <taxon>unclassified sequences</taxon>
        <taxon>metagenomes</taxon>
        <taxon>ecological metagenomes</taxon>
    </lineage>
</organism>
<gene>
    <name evidence="2" type="ORF">S06H3_22931</name>
</gene>
<proteinExistence type="predicted"/>
<dbReference type="AlphaFoldDB" id="X1K8G0"/>
<feature type="non-terminal residue" evidence="2">
    <location>
        <position position="1"/>
    </location>
</feature>
<name>X1K8G0_9ZZZZ</name>
<comment type="caution">
    <text evidence="2">The sequence shown here is derived from an EMBL/GenBank/DDBJ whole genome shotgun (WGS) entry which is preliminary data.</text>
</comment>
<keyword evidence="1" id="KW-0472">Membrane</keyword>
<evidence type="ECO:0000313" key="2">
    <source>
        <dbReference type="EMBL" id="GAI03317.1"/>
    </source>
</evidence>